<gene>
    <name evidence="3" type="ORF">SAMN05443544_0483</name>
</gene>
<dbReference type="InterPro" id="IPR011856">
    <property type="entry name" value="tRNA_endonuc-like_dom_sf"/>
</dbReference>
<evidence type="ECO:0000313" key="4">
    <source>
        <dbReference type="Proteomes" id="UP000184699"/>
    </source>
</evidence>
<reference evidence="4" key="1">
    <citation type="submission" date="2016-11" db="EMBL/GenBank/DDBJ databases">
        <authorList>
            <person name="Varghese N."/>
            <person name="Submissions S."/>
        </authorList>
    </citation>
    <scope>NUCLEOTIDE SEQUENCE [LARGE SCALE GENOMIC DNA]</scope>
    <source>
        <strain evidence="4">DSM 8595</strain>
    </source>
</reference>
<dbReference type="InterPro" id="IPR003509">
    <property type="entry name" value="UPF0102_YraN-like"/>
</dbReference>
<comment type="similarity">
    <text evidence="1 2">Belongs to the UPF0102 family.</text>
</comment>
<dbReference type="GO" id="GO:0003676">
    <property type="term" value="F:nucleic acid binding"/>
    <property type="evidence" value="ECO:0007669"/>
    <property type="project" value="InterPro"/>
</dbReference>
<dbReference type="CDD" id="cd20736">
    <property type="entry name" value="PoNe_Nuclease"/>
    <property type="match status" value="1"/>
</dbReference>
<dbReference type="GO" id="GO:0004519">
    <property type="term" value="F:endonuclease activity"/>
    <property type="evidence" value="ECO:0007669"/>
    <property type="project" value="UniProtKB-KW"/>
</dbReference>
<dbReference type="InterPro" id="IPR011335">
    <property type="entry name" value="Restrct_endonuc-II-like"/>
</dbReference>
<dbReference type="Gene3D" id="3.40.1350.10">
    <property type="match status" value="1"/>
</dbReference>
<dbReference type="NCBIfam" id="NF009150">
    <property type="entry name" value="PRK12497.1-3"/>
    <property type="match status" value="1"/>
</dbReference>
<keyword evidence="4" id="KW-1185">Reference proteome</keyword>
<dbReference type="SUPFAM" id="SSF52980">
    <property type="entry name" value="Restriction endonuclease-like"/>
    <property type="match status" value="1"/>
</dbReference>
<evidence type="ECO:0000313" key="3">
    <source>
        <dbReference type="EMBL" id="SIN72033.1"/>
    </source>
</evidence>
<name>A0A1N6DMY9_9MICO</name>
<keyword evidence="3" id="KW-0540">Nuclease</keyword>
<evidence type="ECO:0000256" key="1">
    <source>
        <dbReference type="ARBA" id="ARBA00006738"/>
    </source>
</evidence>
<dbReference type="NCBIfam" id="NF009154">
    <property type="entry name" value="PRK12497.3-3"/>
    <property type="match status" value="1"/>
</dbReference>
<keyword evidence="3" id="KW-0255">Endonuclease</keyword>
<dbReference type="EMBL" id="FSRJ01000001">
    <property type="protein sequence ID" value="SIN72033.1"/>
    <property type="molecule type" value="Genomic_DNA"/>
</dbReference>
<protein>
    <recommendedName>
        <fullName evidence="2">UPF0102 protein SAMN05443544_0483</fullName>
    </recommendedName>
</protein>
<dbReference type="PANTHER" id="PTHR34039">
    <property type="entry name" value="UPF0102 PROTEIN YRAN"/>
    <property type="match status" value="1"/>
</dbReference>
<organism evidence="3 4">
    <name type="scientific">Agromyces cerinus subsp. cerinus</name>
    <dbReference type="NCBI Taxonomy" id="232089"/>
    <lineage>
        <taxon>Bacteria</taxon>
        <taxon>Bacillati</taxon>
        <taxon>Actinomycetota</taxon>
        <taxon>Actinomycetes</taxon>
        <taxon>Micrococcales</taxon>
        <taxon>Microbacteriaceae</taxon>
        <taxon>Agromyces</taxon>
    </lineage>
</organism>
<dbReference type="OrthoDB" id="9794876at2"/>
<dbReference type="PANTHER" id="PTHR34039:SF1">
    <property type="entry name" value="UPF0102 PROTEIN YRAN"/>
    <property type="match status" value="1"/>
</dbReference>
<dbReference type="AlphaFoldDB" id="A0A1N6DMY9"/>
<keyword evidence="3" id="KW-0378">Hydrolase</keyword>
<sequence length="118" mass="13167">MSHNAELGRRGEQLAVEHLEARGMLVLERNWRCRIGEIDIVARDGRDTVFVEVKTRTSGDYGHPFEAITPLKLARMRRLAIAWCEATDAPVSRIRIDAVAVLAPSEAPALIEHLEGIN</sequence>
<dbReference type="Pfam" id="PF02021">
    <property type="entry name" value="UPF0102"/>
    <property type="match status" value="1"/>
</dbReference>
<accession>A0A1N6DMY9</accession>
<proteinExistence type="inferred from homology"/>
<dbReference type="RefSeq" id="WP_074258754.1">
    <property type="nucleotide sequence ID" value="NZ_FSRJ01000001.1"/>
</dbReference>
<dbReference type="Proteomes" id="UP000184699">
    <property type="component" value="Unassembled WGS sequence"/>
</dbReference>
<dbReference type="HAMAP" id="MF_00048">
    <property type="entry name" value="UPF0102"/>
    <property type="match status" value="1"/>
</dbReference>
<dbReference type="STRING" id="232089.SAMN05443544_0483"/>
<evidence type="ECO:0000256" key="2">
    <source>
        <dbReference type="HAMAP-Rule" id="MF_00048"/>
    </source>
</evidence>